<dbReference type="EMBL" id="CAEY01001813">
    <property type="status" value="NOT_ANNOTATED_CDS"/>
    <property type="molecule type" value="Genomic_DNA"/>
</dbReference>
<dbReference type="GO" id="GO:0006006">
    <property type="term" value="P:glucose metabolic process"/>
    <property type="evidence" value="ECO:0007669"/>
    <property type="project" value="TreeGrafter"/>
</dbReference>
<dbReference type="KEGG" id="tut:107361191"/>
<gene>
    <name evidence="9" type="primary">107361191</name>
</gene>
<sequence>MTCESKLEKDTPPGKTSRPELDDQSKRLSSTVLAILLSILVLAAAYYIQYIRSYKPIEKRLEDTLNSLLKIERDAQVNVDAKIAIGYGACLDYIVPSRCLILNKRNPPTKAYHHVSVDDDNELLEVFAYYFNHGAAAERYINNKTLFGELVSISETCDITRTVGGNAPIMASRLIKEGIKNILLGAQMSPKLRKYLDSDITIAGPQTETDDVHLLIEYPTGENWLDIYSAPRANRFIVHNDDNNPLLKSLEIFHRQMTVFKPDLFIIGGLQMMEGYPGNGEKKRSRLEKVNQFIKENFVYDNHGDDHGKKTKIHFEMASYSDEAILRDIIELILPYVDSLGMNEQELPNLYQMLTYGNLTLVSDPYPRVAMVLDQMRDIYEAMNSYTSGRISRIHVHTLAFQAILTQANSGWKHTAAAAAKAALTSHRHTCGSHEIDAAKARLIMDESFSTTRSSKQKIKRILFNSNVPVACWSETIAGQQIQICVAPVLVCTSVLQTGGGGDNVSAAGLVLQI</sequence>
<dbReference type="SUPFAM" id="SSF53613">
    <property type="entry name" value="Ribokinase-like"/>
    <property type="match status" value="1"/>
</dbReference>
<dbReference type="HOGENOM" id="CLU_032362_0_0_1"/>
<dbReference type="eggNOG" id="KOG4184">
    <property type="taxonomic scope" value="Eukaryota"/>
</dbReference>
<keyword evidence="10" id="KW-1185">Reference proteome</keyword>
<dbReference type="Proteomes" id="UP000015104">
    <property type="component" value="Unassembled WGS sequence"/>
</dbReference>
<keyword evidence="8" id="KW-1133">Transmembrane helix</keyword>
<evidence type="ECO:0000256" key="1">
    <source>
        <dbReference type="ARBA" id="ARBA00022490"/>
    </source>
</evidence>
<dbReference type="EnsemblMetazoa" id="tetur06g05730.1">
    <property type="protein sequence ID" value="tetur06g05730.1"/>
    <property type="gene ID" value="tetur06g05730"/>
</dbReference>
<evidence type="ECO:0000256" key="6">
    <source>
        <dbReference type="ARBA" id="ARBA00023152"/>
    </source>
</evidence>
<evidence type="ECO:0000256" key="8">
    <source>
        <dbReference type="SAM" id="Phobius"/>
    </source>
</evidence>
<keyword evidence="2" id="KW-0808">Transferase</keyword>
<reference evidence="10" key="1">
    <citation type="submission" date="2011-08" db="EMBL/GenBank/DDBJ databases">
        <authorList>
            <person name="Rombauts S."/>
        </authorList>
    </citation>
    <scope>NUCLEOTIDE SEQUENCE</scope>
    <source>
        <strain evidence="10">London</strain>
    </source>
</reference>
<evidence type="ECO:0000256" key="5">
    <source>
        <dbReference type="ARBA" id="ARBA00022842"/>
    </source>
</evidence>
<evidence type="ECO:0000256" key="7">
    <source>
        <dbReference type="SAM" id="MobiDB-lite"/>
    </source>
</evidence>
<dbReference type="InterPro" id="IPR007666">
    <property type="entry name" value="ADP_PFK/GK"/>
</dbReference>
<keyword evidence="4" id="KW-0418">Kinase</keyword>
<protein>
    <submittedName>
        <fullName evidence="9">Uncharacterized protein</fullName>
    </submittedName>
</protein>
<evidence type="ECO:0000313" key="10">
    <source>
        <dbReference type="Proteomes" id="UP000015104"/>
    </source>
</evidence>
<evidence type="ECO:0000256" key="4">
    <source>
        <dbReference type="ARBA" id="ARBA00022777"/>
    </source>
</evidence>
<dbReference type="Gene3D" id="3.40.1190.20">
    <property type="match status" value="1"/>
</dbReference>
<evidence type="ECO:0000256" key="3">
    <source>
        <dbReference type="ARBA" id="ARBA00022723"/>
    </source>
</evidence>
<dbReference type="PANTHER" id="PTHR21208:SF1">
    <property type="entry name" value="ADP-DEPENDENT GLUCOKINASE"/>
    <property type="match status" value="1"/>
</dbReference>
<keyword evidence="5" id="KW-0460">Magnesium</keyword>
<dbReference type="STRING" id="32264.T1K7V9"/>
<keyword evidence="6" id="KW-0324">Glycolysis</keyword>
<name>T1K7V9_TETUR</name>
<dbReference type="PANTHER" id="PTHR21208">
    <property type="entry name" value="ADP-DEPENDENT GLUCOKINASE"/>
    <property type="match status" value="1"/>
</dbReference>
<dbReference type="OMA" id="YQICVAP"/>
<evidence type="ECO:0000256" key="2">
    <source>
        <dbReference type="ARBA" id="ARBA00022679"/>
    </source>
</evidence>
<dbReference type="GO" id="GO:0043843">
    <property type="term" value="F:ADP-specific glucokinase activity"/>
    <property type="evidence" value="ECO:0007669"/>
    <property type="project" value="TreeGrafter"/>
</dbReference>
<evidence type="ECO:0000313" key="9">
    <source>
        <dbReference type="EnsemblMetazoa" id="tetur06g05730.1"/>
    </source>
</evidence>
<keyword evidence="3" id="KW-0479">Metal-binding</keyword>
<dbReference type="GO" id="GO:0005783">
    <property type="term" value="C:endoplasmic reticulum"/>
    <property type="evidence" value="ECO:0007669"/>
    <property type="project" value="TreeGrafter"/>
</dbReference>
<keyword evidence="1" id="KW-0963">Cytoplasm</keyword>
<proteinExistence type="predicted"/>
<dbReference type="GO" id="GO:0046872">
    <property type="term" value="F:metal ion binding"/>
    <property type="evidence" value="ECO:0007669"/>
    <property type="project" value="UniProtKB-KW"/>
</dbReference>
<dbReference type="AlphaFoldDB" id="T1K7V9"/>
<dbReference type="Pfam" id="PF04587">
    <property type="entry name" value="ADP_PFK_GK"/>
    <property type="match status" value="1"/>
</dbReference>
<keyword evidence="8" id="KW-0472">Membrane</keyword>
<dbReference type="PROSITE" id="PS51255">
    <property type="entry name" value="ADPK"/>
    <property type="match status" value="1"/>
</dbReference>
<keyword evidence="8" id="KW-0812">Transmembrane</keyword>
<dbReference type="InterPro" id="IPR029056">
    <property type="entry name" value="Ribokinase-like"/>
</dbReference>
<feature type="transmembrane region" description="Helical" evidence="8">
    <location>
        <begin position="28"/>
        <end position="48"/>
    </location>
</feature>
<accession>T1K7V9</accession>
<feature type="region of interest" description="Disordered" evidence="7">
    <location>
        <begin position="1"/>
        <end position="23"/>
    </location>
</feature>
<dbReference type="OrthoDB" id="5847021at2759"/>
<reference evidence="9" key="2">
    <citation type="submission" date="2015-06" db="UniProtKB">
        <authorList>
            <consortium name="EnsemblMetazoa"/>
        </authorList>
    </citation>
    <scope>IDENTIFICATION</scope>
</reference>
<dbReference type="GO" id="GO:0006096">
    <property type="term" value="P:glycolytic process"/>
    <property type="evidence" value="ECO:0007669"/>
    <property type="project" value="UniProtKB-KW"/>
</dbReference>
<organism evidence="9 10">
    <name type="scientific">Tetranychus urticae</name>
    <name type="common">Two-spotted spider mite</name>
    <dbReference type="NCBI Taxonomy" id="32264"/>
    <lineage>
        <taxon>Eukaryota</taxon>
        <taxon>Metazoa</taxon>
        <taxon>Ecdysozoa</taxon>
        <taxon>Arthropoda</taxon>
        <taxon>Chelicerata</taxon>
        <taxon>Arachnida</taxon>
        <taxon>Acari</taxon>
        <taxon>Acariformes</taxon>
        <taxon>Trombidiformes</taxon>
        <taxon>Prostigmata</taxon>
        <taxon>Eleutherengona</taxon>
        <taxon>Raphignathae</taxon>
        <taxon>Tetranychoidea</taxon>
        <taxon>Tetranychidae</taxon>
        <taxon>Tetranychus</taxon>
    </lineage>
</organism>